<accession>F8X1Z6</accession>
<name>F8X1Z6_9BACT</name>
<dbReference type="AlphaFoldDB" id="F8X1Z6"/>
<dbReference type="GeneID" id="78082707"/>
<evidence type="ECO:0000313" key="3">
    <source>
        <dbReference type="Proteomes" id="UP000006420"/>
    </source>
</evidence>
<proteinExistence type="predicted"/>
<dbReference type="SUPFAM" id="SSF140683">
    <property type="entry name" value="SP0561-like"/>
    <property type="match status" value="1"/>
</dbReference>
<gene>
    <name evidence="2" type="ORF">HMPREF9456_02076</name>
</gene>
<dbReference type="OrthoDB" id="128918at2"/>
<dbReference type="Proteomes" id="UP000006420">
    <property type="component" value="Unassembled WGS sequence"/>
</dbReference>
<dbReference type="InterPro" id="IPR038062">
    <property type="entry name" value="ScdA-like_N_sf"/>
</dbReference>
<evidence type="ECO:0000259" key="1">
    <source>
        <dbReference type="Pfam" id="PF08984"/>
    </source>
</evidence>
<dbReference type="STRING" id="742767.HMPREF9456_02076"/>
<dbReference type="EMBL" id="ADLW01000010">
    <property type="protein sequence ID" value="EGK05812.1"/>
    <property type="molecule type" value="Genomic_DNA"/>
</dbReference>
<keyword evidence="3" id="KW-1185">Reference proteome</keyword>
<dbReference type="InterPro" id="IPR015077">
    <property type="entry name" value="DUF1858"/>
</dbReference>
<sequence>MDINLHIKVSDLLDAYPHLESTLLELSPAFSKLRNPILRRTVAKVTTLQQAAKVAGISPILLLETLRQAAGLPIDNNSESIDIENEQKDKPEWFEETNITIRFDARPIIVSGENPMHEIIRLSKELQNNQIMELTAPFKPVPIMDLLKSKGFEVWYNSGKAYFMQQNHCAL</sequence>
<protein>
    <recommendedName>
        <fullName evidence="1">DUF1858 domain-containing protein</fullName>
    </recommendedName>
</protein>
<dbReference type="RefSeq" id="WP_006843446.1">
    <property type="nucleotide sequence ID" value="NZ_AQWJ01000005.1"/>
</dbReference>
<dbReference type="Gene3D" id="1.10.3910.10">
    <property type="entry name" value="SP0561-like"/>
    <property type="match status" value="1"/>
</dbReference>
<dbReference type="Pfam" id="PF08984">
    <property type="entry name" value="DUF1858"/>
    <property type="match status" value="1"/>
</dbReference>
<dbReference type="eggNOG" id="COG4309">
    <property type="taxonomic scope" value="Bacteria"/>
</dbReference>
<feature type="domain" description="DUF1858" evidence="1">
    <location>
        <begin position="3"/>
        <end position="59"/>
    </location>
</feature>
<dbReference type="HOGENOM" id="CLU_1507616_0_0_10"/>
<comment type="caution">
    <text evidence="2">The sequence shown here is derived from an EMBL/GenBank/DDBJ whole genome shotgun (WGS) entry which is preliminary data.</text>
</comment>
<organism evidence="2 3">
    <name type="scientific">Dysgonomonas mossii DSM 22836</name>
    <dbReference type="NCBI Taxonomy" id="742767"/>
    <lineage>
        <taxon>Bacteria</taxon>
        <taxon>Pseudomonadati</taxon>
        <taxon>Bacteroidota</taxon>
        <taxon>Bacteroidia</taxon>
        <taxon>Bacteroidales</taxon>
        <taxon>Dysgonomonadaceae</taxon>
        <taxon>Dysgonomonas</taxon>
    </lineage>
</organism>
<evidence type="ECO:0000313" key="2">
    <source>
        <dbReference type="EMBL" id="EGK05812.1"/>
    </source>
</evidence>
<reference evidence="2 3" key="1">
    <citation type="submission" date="2011-04" db="EMBL/GenBank/DDBJ databases">
        <title>The Genome Sequence of Dysgonomonas mossii DSM 22836.</title>
        <authorList>
            <consortium name="The Broad Institute Genome Sequencing Platform"/>
            <person name="Earl A."/>
            <person name="Ward D."/>
            <person name="Feldgarden M."/>
            <person name="Gevers D."/>
            <person name="Pudlo N."/>
            <person name="Martens E."/>
            <person name="Allen-Vercoe E."/>
            <person name="Young S.K."/>
            <person name="Zeng Q."/>
            <person name="Gargeya S."/>
            <person name="Fitzgerald M."/>
            <person name="Haas B."/>
            <person name="Abouelleil A."/>
            <person name="Alvarado L."/>
            <person name="Arachchi H.M."/>
            <person name="Berlin A."/>
            <person name="Brown A."/>
            <person name="Chapman S.B."/>
            <person name="Chen Z."/>
            <person name="Dunbar C."/>
            <person name="Freedman E."/>
            <person name="Gearin G."/>
            <person name="Gellesch M."/>
            <person name="Goldberg J."/>
            <person name="Griggs A."/>
            <person name="Gujja S."/>
            <person name="Heiman D."/>
            <person name="Howarth C."/>
            <person name="Larson L."/>
            <person name="Lui A."/>
            <person name="MacDonald P.J.P."/>
            <person name="Mehta T."/>
            <person name="Montmayeur A."/>
            <person name="Murphy C."/>
            <person name="Neiman D."/>
            <person name="Pearson M."/>
            <person name="Priest M."/>
            <person name="Roberts A."/>
            <person name="Saif S."/>
            <person name="Shea T."/>
            <person name="Shenoy N."/>
            <person name="Sisk P."/>
            <person name="Stolte C."/>
            <person name="Sykes S."/>
            <person name="Yandava C."/>
            <person name="Wortman J."/>
            <person name="Nusbaum C."/>
            <person name="Birren B."/>
        </authorList>
    </citation>
    <scope>NUCLEOTIDE SEQUENCE [LARGE SCALE GENOMIC DNA]</scope>
    <source>
        <strain evidence="2 3">DSM 22836</strain>
    </source>
</reference>